<comment type="caution">
    <text evidence="1">The sequence shown here is derived from an EMBL/GenBank/DDBJ whole genome shotgun (WGS) entry which is preliminary data.</text>
</comment>
<gene>
    <name evidence="1" type="ORF">CHS0354_030087</name>
</gene>
<reference evidence="1" key="1">
    <citation type="journal article" date="2021" name="Genome Biol. Evol.">
        <title>A High-Quality Reference Genome for a Parasitic Bivalve with Doubly Uniparental Inheritance (Bivalvia: Unionida).</title>
        <authorList>
            <person name="Smith C.H."/>
        </authorList>
    </citation>
    <scope>NUCLEOTIDE SEQUENCE</scope>
    <source>
        <strain evidence="1">CHS0354</strain>
    </source>
</reference>
<evidence type="ECO:0000313" key="2">
    <source>
        <dbReference type="Proteomes" id="UP001195483"/>
    </source>
</evidence>
<sequence>MPPVYPYALLPADSCPADKIPLTAEHQSRRGEHINFRKLYSITHEGTLTGSTDLQSCFEYSEAKIIASAPFEEYSSLLRPLTLAGAASPRKRMTRMPDSKNRSSINRNAPFAVITIQTSGRFFHK</sequence>
<dbReference type="EMBL" id="JAEAOA010001795">
    <property type="protein sequence ID" value="KAK3575755.1"/>
    <property type="molecule type" value="Genomic_DNA"/>
</dbReference>
<proteinExistence type="predicted"/>
<dbReference type="Proteomes" id="UP001195483">
    <property type="component" value="Unassembled WGS sequence"/>
</dbReference>
<protein>
    <submittedName>
        <fullName evidence="1">Uncharacterized protein</fullName>
    </submittedName>
</protein>
<accession>A0AAE0RMB4</accession>
<keyword evidence="2" id="KW-1185">Reference proteome</keyword>
<reference evidence="1" key="3">
    <citation type="submission" date="2023-05" db="EMBL/GenBank/DDBJ databases">
        <authorList>
            <person name="Smith C.H."/>
        </authorList>
    </citation>
    <scope>NUCLEOTIDE SEQUENCE</scope>
    <source>
        <strain evidence="1">CHS0354</strain>
        <tissue evidence="1">Mantle</tissue>
    </source>
</reference>
<dbReference type="AlphaFoldDB" id="A0AAE0RMB4"/>
<reference evidence="1" key="2">
    <citation type="journal article" date="2021" name="Genome Biol. Evol.">
        <title>Developing a high-quality reference genome for a parasitic bivalve with doubly uniparental inheritance (Bivalvia: Unionida).</title>
        <authorList>
            <person name="Smith C.H."/>
        </authorList>
    </citation>
    <scope>NUCLEOTIDE SEQUENCE</scope>
    <source>
        <strain evidence="1">CHS0354</strain>
        <tissue evidence="1">Mantle</tissue>
    </source>
</reference>
<name>A0AAE0RMB4_9BIVA</name>
<evidence type="ECO:0000313" key="1">
    <source>
        <dbReference type="EMBL" id="KAK3575755.1"/>
    </source>
</evidence>
<organism evidence="1 2">
    <name type="scientific">Potamilus streckersoni</name>
    <dbReference type="NCBI Taxonomy" id="2493646"/>
    <lineage>
        <taxon>Eukaryota</taxon>
        <taxon>Metazoa</taxon>
        <taxon>Spiralia</taxon>
        <taxon>Lophotrochozoa</taxon>
        <taxon>Mollusca</taxon>
        <taxon>Bivalvia</taxon>
        <taxon>Autobranchia</taxon>
        <taxon>Heteroconchia</taxon>
        <taxon>Palaeoheterodonta</taxon>
        <taxon>Unionida</taxon>
        <taxon>Unionoidea</taxon>
        <taxon>Unionidae</taxon>
        <taxon>Ambleminae</taxon>
        <taxon>Lampsilini</taxon>
        <taxon>Potamilus</taxon>
    </lineage>
</organism>